<organism evidence="5 6">
    <name type="scientific">Aidingimonas halophila</name>
    <dbReference type="NCBI Taxonomy" id="574349"/>
    <lineage>
        <taxon>Bacteria</taxon>
        <taxon>Pseudomonadati</taxon>
        <taxon>Pseudomonadota</taxon>
        <taxon>Gammaproteobacteria</taxon>
        <taxon>Oceanospirillales</taxon>
        <taxon>Halomonadaceae</taxon>
        <taxon>Aidingimonas</taxon>
    </lineage>
</organism>
<keyword evidence="4" id="KW-0732">Signal</keyword>
<evidence type="ECO:0000256" key="4">
    <source>
        <dbReference type="ARBA" id="ARBA00022729"/>
    </source>
</evidence>
<dbReference type="AlphaFoldDB" id="A0A1H2S688"/>
<comment type="subcellular location">
    <subcellularLocation>
        <location evidence="1">Periplasm</location>
    </subcellularLocation>
</comment>
<evidence type="ECO:0000313" key="5">
    <source>
        <dbReference type="EMBL" id="SDW26469.1"/>
    </source>
</evidence>
<evidence type="ECO:0000256" key="2">
    <source>
        <dbReference type="ARBA" id="ARBA00008520"/>
    </source>
</evidence>
<dbReference type="STRING" id="574349.SAMN05443545_101470"/>
<protein>
    <submittedName>
        <fullName evidence="5">Carbohydrate ABC transporter substrate-binding protein, CUT1 family</fullName>
    </submittedName>
</protein>
<proteinExistence type="inferred from homology"/>
<dbReference type="InterPro" id="IPR050490">
    <property type="entry name" value="Bact_solute-bd_prot1"/>
</dbReference>
<dbReference type="GO" id="GO:0042597">
    <property type="term" value="C:periplasmic space"/>
    <property type="evidence" value="ECO:0007669"/>
    <property type="project" value="UniProtKB-SubCell"/>
</dbReference>
<dbReference type="Proteomes" id="UP000198500">
    <property type="component" value="Unassembled WGS sequence"/>
</dbReference>
<dbReference type="RefSeq" id="WP_092567868.1">
    <property type="nucleotide sequence ID" value="NZ_BMXH01000001.1"/>
</dbReference>
<accession>A0A1H2S688</accession>
<dbReference type="Gene3D" id="3.40.190.10">
    <property type="entry name" value="Periplasmic binding protein-like II"/>
    <property type="match status" value="2"/>
</dbReference>
<dbReference type="SUPFAM" id="SSF53850">
    <property type="entry name" value="Periplasmic binding protein-like II"/>
    <property type="match status" value="1"/>
</dbReference>
<dbReference type="Pfam" id="PF01547">
    <property type="entry name" value="SBP_bac_1"/>
    <property type="match status" value="1"/>
</dbReference>
<evidence type="ECO:0000313" key="6">
    <source>
        <dbReference type="Proteomes" id="UP000198500"/>
    </source>
</evidence>
<dbReference type="PANTHER" id="PTHR43649">
    <property type="entry name" value="ARABINOSE-BINDING PROTEIN-RELATED"/>
    <property type="match status" value="1"/>
</dbReference>
<dbReference type="InterPro" id="IPR006059">
    <property type="entry name" value="SBP"/>
</dbReference>
<reference evidence="5 6" key="1">
    <citation type="submission" date="2016-10" db="EMBL/GenBank/DDBJ databases">
        <authorList>
            <person name="de Groot N.N."/>
        </authorList>
    </citation>
    <scope>NUCLEOTIDE SEQUENCE [LARGE SCALE GENOMIC DNA]</scope>
    <source>
        <strain evidence="5 6">DSM 19219</strain>
    </source>
</reference>
<keyword evidence="6" id="KW-1185">Reference proteome</keyword>
<keyword evidence="3" id="KW-0813">Transport</keyword>
<dbReference type="EMBL" id="FNNI01000001">
    <property type="protein sequence ID" value="SDW26469.1"/>
    <property type="molecule type" value="Genomic_DNA"/>
</dbReference>
<dbReference type="PANTHER" id="PTHR43649:SF34">
    <property type="entry name" value="ABC TRANSPORTER PERIPLASMIC-BINDING PROTEIN YCJN-RELATED"/>
    <property type="match status" value="1"/>
</dbReference>
<sequence length="480" mass="54682">MPFKRLFRFLASVDLLHNNNGTGDRKMPSIRLLTATGLGLAMTTSSLTALAQDDVTLRWAMHPGEEADAVIDYFAEEYERETGVEVEGEILPPDQLRDRMSIEAIGDTGRWDMGYHSPGWFGSFKDHVVDLTPYIEKYDFNIDAYPERIRESHMESNARPGEIIALPTTPAAPMLIAREDFFEHPDEQAAFEEQYGRELEVPQTWQELYDVAEFFTREAGETVAGETLEEDLYGWSDALGAGSGVARSFIVMLYSTGLEGWDENYQTDLDHPILVEAANLFVDLANDVAPRAARNWDFLEGLSYFRDGRLAMATMWPQGLSTVEDPDGEAAGNVHYQPLPEYEGNLKDYEQGVPFLGGGGVFVFDTDNAEESFKFLKWMLQDNEIEWGKRTKQFSRKAHFESEELRNLEPHYADFLPAYEQTLEHVFVRQGIPEYGTVMWQGTVDFATDVLSGDLEPEQAQERWVENMERTFQRAGYLER</sequence>
<comment type="similarity">
    <text evidence="2">Belongs to the bacterial solute-binding protein 1 family.</text>
</comment>
<evidence type="ECO:0000256" key="1">
    <source>
        <dbReference type="ARBA" id="ARBA00004418"/>
    </source>
</evidence>
<dbReference type="OrthoDB" id="9812682at2"/>
<evidence type="ECO:0000256" key="3">
    <source>
        <dbReference type="ARBA" id="ARBA00022448"/>
    </source>
</evidence>
<name>A0A1H2S688_9GAMM</name>
<gene>
    <name evidence="5" type="ORF">SAMN05443545_101470</name>
</gene>